<dbReference type="Gene3D" id="3.20.20.140">
    <property type="entry name" value="Metal-dependent hydrolases"/>
    <property type="match status" value="1"/>
</dbReference>
<evidence type="ECO:0000313" key="5">
    <source>
        <dbReference type="EMBL" id="KAF1943477.1"/>
    </source>
</evidence>
<dbReference type="InterPro" id="IPR008257">
    <property type="entry name" value="Pept_M19"/>
</dbReference>
<evidence type="ECO:0000256" key="3">
    <source>
        <dbReference type="SAM" id="MobiDB-lite"/>
    </source>
</evidence>
<evidence type="ECO:0000313" key="6">
    <source>
        <dbReference type="Proteomes" id="UP000800038"/>
    </source>
</evidence>
<reference evidence="5" key="1">
    <citation type="journal article" date="2020" name="Stud. Mycol.">
        <title>101 Dothideomycetes genomes: a test case for predicting lifestyles and emergence of pathogens.</title>
        <authorList>
            <person name="Haridas S."/>
            <person name="Albert R."/>
            <person name="Binder M."/>
            <person name="Bloem J."/>
            <person name="Labutti K."/>
            <person name="Salamov A."/>
            <person name="Andreopoulos B."/>
            <person name="Baker S."/>
            <person name="Barry K."/>
            <person name="Bills G."/>
            <person name="Bluhm B."/>
            <person name="Cannon C."/>
            <person name="Castanera R."/>
            <person name="Culley D."/>
            <person name="Daum C."/>
            <person name="Ezra D."/>
            <person name="Gonzalez J."/>
            <person name="Henrissat B."/>
            <person name="Kuo A."/>
            <person name="Liang C."/>
            <person name="Lipzen A."/>
            <person name="Lutzoni F."/>
            <person name="Magnuson J."/>
            <person name="Mondo S."/>
            <person name="Nolan M."/>
            <person name="Ohm R."/>
            <person name="Pangilinan J."/>
            <person name="Park H.-J."/>
            <person name="Ramirez L."/>
            <person name="Alfaro M."/>
            <person name="Sun H."/>
            <person name="Tritt A."/>
            <person name="Yoshinaga Y."/>
            <person name="Zwiers L.-H."/>
            <person name="Turgeon B."/>
            <person name="Goodwin S."/>
            <person name="Spatafora J."/>
            <person name="Crous P."/>
            <person name="Grigoriev I."/>
        </authorList>
    </citation>
    <scope>NUCLEOTIDE SEQUENCE</scope>
    <source>
        <strain evidence="5">CBS 161.51</strain>
    </source>
</reference>
<evidence type="ECO:0000256" key="2">
    <source>
        <dbReference type="RuleBase" id="RU341113"/>
    </source>
</evidence>
<feature type="region of interest" description="Disordered" evidence="3">
    <location>
        <begin position="1"/>
        <end position="20"/>
    </location>
</feature>
<keyword evidence="2" id="KW-0862">Zinc</keyword>
<keyword evidence="4" id="KW-1133">Transmembrane helix</keyword>
<dbReference type="EMBL" id="ML976025">
    <property type="protein sequence ID" value="KAF1943477.1"/>
    <property type="molecule type" value="Genomic_DNA"/>
</dbReference>
<dbReference type="CDD" id="cd01301">
    <property type="entry name" value="rDP_like"/>
    <property type="match status" value="1"/>
</dbReference>
<sequence>MENSGDLPVDEKHKVTTRRGHTRRRRSFGLDIIFCVVILLIASTIWFSEIQSLIPGRKRACDSSLTVEERAVKILKENPLIDGHNDLMIFIRGHYQNHIYNQSVNDFAEKFENGGLAQHVDIPRLEKGLQGGAFWSAFWLCPEGDGTNFSDERYHDIVKSTLGQLDLFHRLGQIYPKYFTPPKDSLAAINAFKDGGFIAPAAIEGLHQIGNSISTLRLYHQLGVRYATLTWNCHNKYADAAIETAPGFISHIAKPYWNGLSPAGRDLVKEMNRLGMLVDLAHVSQDTMRDVLVGKGDGDWNGSLAPPFFSHSSAHAICPHPRNVADDILQLVKLRNSVVMVNFNPEFISCMPGKTAEDFPEYVPANNTLGQVVRHIRHIGELIGYDHVGIGTDYDGIESTPEGLEDVSKFPDLIAELLRQGISDEDAAKIAGRNLLRVWKEADKVAKELQKTMLPLEDDVQSRWAYQHIS</sequence>
<gene>
    <name evidence="5" type="ORF">EJ02DRAFT_443365</name>
</gene>
<protein>
    <recommendedName>
        <fullName evidence="2">Dipeptidase</fullName>
        <ecNumber evidence="2">3.4.13.19</ecNumber>
    </recommendedName>
</protein>
<dbReference type="GO" id="GO:0046872">
    <property type="term" value="F:metal ion binding"/>
    <property type="evidence" value="ECO:0007669"/>
    <property type="project" value="UniProtKB-UniRule"/>
</dbReference>
<keyword evidence="4" id="KW-0812">Transmembrane</keyword>
<dbReference type="InterPro" id="IPR032466">
    <property type="entry name" value="Metal_Hydrolase"/>
</dbReference>
<keyword evidence="1 2" id="KW-0224">Dipeptidase</keyword>
<dbReference type="Pfam" id="PF01244">
    <property type="entry name" value="Peptidase_M19"/>
    <property type="match status" value="1"/>
</dbReference>
<dbReference type="PANTHER" id="PTHR10443">
    <property type="entry name" value="MICROSOMAL DIPEPTIDASE"/>
    <property type="match status" value="1"/>
</dbReference>
<keyword evidence="4" id="KW-0472">Membrane</keyword>
<dbReference type="OrthoDB" id="445695at2759"/>
<evidence type="ECO:0000256" key="4">
    <source>
        <dbReference type="SAM" id="Phobius"/>
    </source>
</evidence>
<dbReference type="EC" id="3.4.13.19" evidence="2"/>
<comment type="catalytic activity">
    <reaction evidence="2">
        <text>an L-aminoacyl-L-amino acid + H2O = 2 an L-alpha-amino acid</text>
        <dbReference type="Rhea" id="RHEA:48940"/>
        <dbReference type="ChEBI" id="CHEBI:15377"/>
        <dbReference type="ChEBI" id="CHEBI:59869"/>
        <dbReference type="ChEBI" id="CHEBI:77460"/>
        <dbReference type="EC" id="3.4.13.19"/>
    </reaction>
</comment>
<evidence type="ECO:0000256" key="1">
    <source>
        <dbReference type="ARBA" id="ARBA00022997"/>
    </source>
</evidence>
<dbReference type="PROSITE" id="PS51365">
    <property type="entry name" value="RENAL_DIPEPTIDASE_2"/>
    <property type="match status" value="1"/>
</dbReference>
<organism evidence="5 6">
    <name type="scientific">Clathrospora elynae</name>
    <dbReference type="NCBI Taxonomy" id="706981"/>
    <lineage>
        <taxon>Eukaryota</taxon>
        <taxon>Fungi</taxon>
        <taxon>Dikarya</taxon>
        <taxon>Ascomycota</taxon>
        <taxon>Pezizomycotina</taxon>
        <taxon>Dothideomycetes</taxon>
        <taxon>Pleosporomycetidae</taxon>
        <taxon>Pleosporales</taxon>
        <taxon>Diademaceae</taxon>
        <taxon>Clathrospora</taxon>
    </lineage>
</organism>
<dbReference type="GO" id="GO:0006508">
    <property type="term" value="P:proteolysis"/>
    <property type="evidence" value="ECO:0007669"/>
    <property type="project" value="UniProtKB-KW"/>
</dbReference>
<keyword evidence="2" id="KW-0645">Protease</keyword>
<dbReference type="SUPFAM" id="SSF51556">
    <property type="entry name" value="Metallo-dependent hydrolases"/>
    <property type="match status" value="1"/>
</dbReference>
<proteinExistence type="inferred from homology"/>
<name>A0A6A5T326_9PLEO</name>
<comment type="cofactor">
    <cofactor evidence="2">
        <name>Zn(2+)</name>
        <dbReference type="ChEBI" id="CHEBI:29105"/>
    </cofactor>
</comment>
<keyword evidence="2" id="KW-0378">Hydrolase</keyword>
<dbReference type="AlphaFoldDB" id="A0A6A5T326"/>
<dbReference type="GO" id="GO:0070573">
    <property type="term" value="F:metallodipeptidase activity"/>
    <property type="evidence" value="ECO:0007669"/>
    <property type="project" value="InterPro"/>
</dbReference>
<keyword evidence="2" id="KW-0482">Metalloprotease</keyword>
<dbReference type="Proteomes" id="UP000800038">
    <property type="component" value="Unassembled WGS sequence"/>
</dbReference>
<keyword evidence="6" id="KW-1185">Reference proteome</keyword>
<accession>A0A6A5T326</accession>
<comment type="similarity">
    <text evidence="2">Belongs to the metallo-dependent hydrolases superfamily. Peptidase M19 family.</text>
</comment>
<dbReference type="PANTHER" id="PTHR10443:SF12">
    <property type="entry name" value="DIPEPTIDASE"/>
    <property type="match status" value="1"/>
</dbReference>
<feature type="transmembrane region" description="Helical" evidence="4">
    <location>
        <begin position="28"/>
        <end position="47"/>
    </location>
</feature>
<keyword evidence="2" id="KW-0479">Metal-binding</keyword>